<dbReference type="OrthoDB" id="3165318at2759"/>
<reference evidence="1 2" key="1">
    <citation type="submission" date="2014-04" db="EMBL/GenBank/DDBJ databases">
        <authorList>
            <consortium name="DOE Joint Genome Institute"/>
            <person name="Kuo A."/>
            <person name="Kohler A."/>
            <person name="Jargeat P."/>
            <person name="Nagy L.G."/>
            <person name="Floudas D."/>
            <person name="Copeland A."/>
            <person name="Barry K.W."/>
            <person name="Cichocki N."/>
            <person name="Veneault-Fourrey C."/>
            <person name="LaButti K."/>
            <person name="Lindquist E.A."/>
            <person name="Lipzen A."/>
            <person name="Lundell T."/>
            <person name="Morin E."/>
            <person name="Murat C."/>
            <person name="Sun H."/>
            <person name="Tunlid A."/>
            <person name="Henrissat B."/>
            <person name="Grigoriev I.V."/>
            <person name="Hibbett D.S."/>
            <person name="Martin F."/>
            <person name="Nordberg H.P."/>
            <person name="Cantor M.N."/>
            <person name="Hua S.X."/>
        </authorList>
    </citation>
    <scope>NUCLEOTIDE SEQUENCE [LARGE SCALE GENOMIC DNA]</scope>
    <source>
        <strain evidence="1 2">Ve08.2h10</strain>
    </source>
</reference>
<evidence type="ECO:0000313" key="1">
    <source>
        <dbReference type="EMBL" id="KIK77134.1"/>
    </source>
</evidence>
<accession>A0A0D0D9J2</accession>
<proteinExistence type="predicted"/>
<dbReference type="HOGENOM" id="CLU_103053_1_0_1"/>
<dbReference type="AlphaFoldDB" id="A0A0D0D9J2"/>
<sequence length="188" mass="21208">MLTFENHNSGLYHDKFPVCWKVTNFTTQGPYSIKSTYQSQLTFMKPQVDHGSDTIVNASTYKLVNNKTTLTKDNRGVYHFSDVTKGEVGYLQAVNGSPLVEDMEIGRFHKPNSDQGPIPILYFKSISNSAFVKAQFVPILCTYITEQYQEMQIIRAEVDADLARLGPSTTWILTHDKATGKYTTTKGH</sequence>
<gene>
    <name evidence="1" type="ORF">PAXRUDRAFT_778895</name>
</gene>
<dbReference type="InParanoid" id="A0A0D0D9J2"/>
<organism evidence="1 2">
    <name type="scientific">Paxillus rubicundulus Ve08.2h10</name>
    <dbReference type="NCBI Taxonomy" id="930991"/>
    <lineage>
        <taxon>Eukaryota</taxon>
        <taxon>Fungi</taxon>
        <taxon>Dikarya</taxon>
        <taxon>Basidiomycota</taxon>
        <taxon>Agaricomycotina</taxon>
        <taxon>Agaricomycetes</taxon>
        <taxon>Agaricomycetidae</taxon>
        <taxon>Boletales</taxon>
        <taxon>Paxilineae</taxon>
        <taxon>Paxillaceae</taxon>
        <taxon>Paxillus</taxon>
    </lineage>
</organism>
<name>A0A0D0D9J2_9AGAM</name>
<protein>
    <submittedName>
        <fullName evidence="1">Uncharacterized protein</fullName>
    </submittedName>
</protein>
<evidence type="ECO:0000313" key="2">
    <source>
        <dbReference type="Proteomes" id="UP000054538"/>
    </source>
</evidence>
<reference evidence="2" key="2">
    <citation type="submission" date="2015-01" db="EMBL/GenBank/DDBJ databases">
        <title>Evolutionary Origins and Diversification of the Mycorrhizal Mutualists.</title>
        <authorList>
            <consortium name="DOE Joint Genome Institute"/>
            <consortium name="Mycorrhizal Genomics Consortium"/>
            <person name="Kohler A."/>
            <person name="Kuo A."/>
            <person name="Nagy L.G."/>
            <person name="Floudas D."/>
            <person name="Copeland A."/>
            <person name="Barry K.W."/>
            <person name="Cichocki N."/>
            <person name="Veneault-Fourrey C."/>
            <person name="LaButti K."/>
            <person name="Lindquist E.A."/>
            <person name="Lipzen A."/>
            <person name="Lundell T."/>
            <person name="Morin E."/>
            <person name="Murat C."/>
            <person name="Riley R."/>
            <person name="Ohm R."/>
            <person name="Sun H."/>
            <person name="Tunlid A."/>
            <person name="Henrissat B."/>
            <person name="Grigoriev I.V."/>
            <person name="Hibbett D.S."/>
            <person name="Martin F."/>
        </authorList>
    </citation>
    <scope>NUCLEOTIDE SEQUENCE [LARGE SCALE GENOMIC DNA]</scope>
    <source>
        <strain evidence="2">Ve08.2h10</strain>
    </source>
</reference>
<dbReference type="EMBL" id="KN827121">
    <property type="protein sequence ID" value="KIK77134.1"/>
    <property type="molecule type" value="Genomic_DNA"/>
</dbReference>
<keyword evidence="2" id="KW-1185">Reference proteome</keyword>
<dbReference type="Proteomes" id="UP000054538">
    <property type="component" value="Unassembled WGS sequence"/>
</dbReference>